<organism evidence="1 2">
    <name type="scientific">Ottowia flava</name>
    <dbReference type="NCBI Taxonomy" id="2675430"/>
    <lineage>
        <taxon>Bacteria</taxon>
        <taxon>Pseudomonadati</taxon>
        <taxon>Pseudomonadota</taxon>
        <taxon>Betaproteobacteria</taxon>
        <taxon>Burkholderiales</taxon>
        <taxon>Comamonadaceae</taxon>
        <taxon>Ottowia</taxon>
    </lineage>
</organism>
<sequence>MTEPRTTEATITTVEPARIILRLCKHWGHKFSVSYDDTQGRVELPSALLLMRAGDGQLSFRVEAQPDADVARLEQVVADHAQRMARDETYTWDWQRSAA</sequence>
<dbReference type="RefSeq" id="WP_147912631.1">
    <property type="nucleotide sequence ID" value="NZ_JBHUEJ010000016.1"/>
</dbReference>
<dbReference type="EMBL" id="JBHUEJ010000016">
    <property type="protein sequence ID" value="MFD1710505.1"/>
    <property type="molecule type" value="Genomic_DNA"/>
</dbReference>
<dbReference type="PIRSF" id="PIRSF028291">
    <property type="entry name" value="UCP028291"/>
    <property type="match status" value="1"/>
</dbReference>
<comment type="caution">
    <text evidence="1">The sequence shown here is derived from an EMBL/GenBank/DDBJ whole genome shotgun (WGS) entry which is preliminary data.</text>
</comment>
<evidence type="ECO:0000313" key="1">
    <source>
        <dbReference type="EMBL" id="MFD1710505.1"/>
    </source>
</evidence>
<reference evidence="2" key="1">
    <citation type="journal article" date="2019" name="Int. J. Syst. Evol. Microbiol.">
        <title>The Global Catalogue of Microorganisms (GCM) 10K type strain sequencing project: providing services to taxonomists for standard genome sequencing and annotation.</title>
        <authorList>
            <consortium name="The Broad Institute Genomics Platform"/>
            <consortium name="The Broad Institute Genome Sequencing Center for Infectious Disease"/>
            <person name="Wu L."/>
            <person name="Ma J."/>
        </authorList>
    </citation>
    <scope>NUCLEOTIDE SEQUENCE [LARGE SCALE GENOMIC DNA]</scope>
    <source>
        <strain evidence="2">LMG 29247</strain>
    </source>
</reference>
<name>A0ABW4KR36_9BURK</name>
<gene>
    <name evidence="1" type="ORF">ACFSF0_07795</name>
</gene>
<keyword evidence="2" id="KW-1185">Reference proteome</keyword>
<dbReference type="InterPro" id="IPR014543">
    <property type="entry name" value="UCP028291"/>
</dbReference>
<accession>A0ABW4KR36</accession>
<proteinExistence type="predicted"/>
<dbReference type="Proteomes" id="UP001597304">
    <property type="component" value="Unassembled WGS sequence"/>
</dbReference>
<protein>
    <submittedName>
        <fullName evidence="1">DUF2218 domain-containing protein</fullName>
    </submittedName>
</protein>
<dbReference type="Gene3D" id="3.30.310.50">
    <property type="entry name" value="Alpha-D-phosphohexomutase, C-terminal domain"/>
    <property type="match status" value="1"/>
</dbReference>
<dbReference type="Pfam" id="PF09981">
    <property type="entry name" value="DUF2218"/>
    <property type="match status" value="1"/>
</dbReference>
<evidence type="ECO:0000313" key="2">
    <source>
        <dbReference type="Proteomes" id="UP001597304"/>
    </source>
</evidence>